<evidence type="ECO:0000313" key="2">
    <source>
        <dbReference type="EMBL" id="MBB4885282.1"/>
    </source>
</evidence>
<dbReference type="EMBL" id="JACHJG010000002">
    <property type="protein sequence ID" value="MBB4885282.1"/>
    <property type="molecule type" value="Genomic_DNA"/>
</dbReference>
<comment type="caution">
    <text evidence="2">The sequence shown here is derived from an EMBL/GenBank/DDBJ whole genome shotgun (WGS) entry which is preliminary data.</text>
</comment>
<organism evidence="2 3">
    <name type="scientific">Streptomyces netropsis</name>
    <name type="common">Streptoverticillium netropsis</name>
    <dbReference type="NCBI Taxonomy" id="55404"/>
    <lineage>
        <taxon>Bacteria</taxon>
        <taxon>Bacillati</taxon>
        <taxon>Actinomycetota</taxon>
        <taxon>Actinomycetes</taxon>
        <taxon>Kitasatosporales</taxon>
        <taxon>Streptomycetaceae</taxon>
        <taxon>Streptomyces</taxon>
    </lineage>
</organism>
<dbReference type="RefSeq" id="WP_184731668.1">
    <property type="nucleotide sequence ID" value="NZ_BMRW01000006.1"/>
</dbReference>
<evidence type="ECO:0000256" key="1">
    <source>
        <dbReference type="SAM" id="MobiDB-lite"/>
    </source>
</evidence>
<gene>
    <name evidence="2" type="ORF">FHS38_001310</name>
</gene>
<dbReference type="AlphaFoldDB" id="A0A7W7L7X3"/>
<evidence type="ECO:0000313" key="3">
    <source>
        <dbReference type="Proteomes" id="UP000556436"/>
    </source>
</evidence>
<protein>
    <submittedName>
        <fullName evidence="2">Uncharacterized protein</fullName>
    </submittedName>
</protein>
<reference evidence="2 3" key="1">
    <citation type="submission" date="2020-08" db="EMBL/GenBank/DDBJ databases">
        <title>Genomic Encyclopedia of Type Strains, Phase III (KMG-III): the genomes of soil and plant-associated and newly described type strains.</title>
        <authorList>
            <person name="Whitman W."/>
        </authorList>
    </citation>
    <scope>NUCLEOTIDE SEQUENCE [LARGE SCALE GENOMIC DNA]</scope>
    <source>
        <strain evidence="2 3">CECT 3265</strain>
    </source>
</reference>
<sequence length="78" mass="8391">MRAAIVTQWSLRWTDGPTHTARRVASPGHGRLTRAVGRRPAREPRSRATFARRPGQSVGDKALVHDSTAPAAAGPVAR</sequence>
<dbReference type="Proteomes" id="UP000556436">
    <property type="component" value="Unassembled WGS sequence"/>
</dbReference>
<accession>A0A7W7L7X3</accession>
<keyword evidence="3" id="KW-1185">Reference proteome</keyword>
<proteinExistence type="predicted"/>
<name>A0A7W7L7X3_STRNE</name>
<feature type="region of interest" description="Disordered" evidence="1">
    <location>
        <begin position="18"/>
        <end position="78"/>
    </location>
</feature>